<evidence type="ECO:0000313" key="2">
    <source>
        <dbReference type="EMBL" id="GAA4111304.1"/>
    </source>
</evidence>
<sequence length="172" mass="19855">MKNIIFKYGSFAAITICILFFLGLLGENLSYSIREVIGYSSMIVSLLFIFFGIKQYRDKENKGILTLNKALLIGIFISLIAATAFGIIDMIYITYINPDFMTEYYTHAVEQMRLSLSETEFKVQLMELEKQKELFMNPFFNFLVMFVTVMMIGCIISLISGFILQRKPTTYN</sequence>
<comment type="caution">
    <text evidence="2">The sequence shown here is derived from an EMBL/GenBank/DDBJ whole genome shotgun (WGS) entry which is preliminary data.</text>
</comment>
<accession>A0ABP7XC73</accession>
<feature type="transmembrane region" description="Helical" evidence="1">
    <location>
        <begin position="36"/>
        <end position="53"/>
    </location>
</feature>
<dbReference type="EMBL" id="BAABCW010000002">
    <property type="protein sequence ID" value="GAA4111304.1"/>
    <property type="molecule type" value="Genomic_DNA"/>
</dbReference>
<feature type="transmembrane region" description="Helical" evidence="1">
    <location>
        <begin position="73"/>
        <end position="95"/>
    </location>
</feature>
<evidence type="ECO:0000313" key="3">
    <source>
        <dbReference type="Proteomes" id="UP001500459"/>
    </source>
</evidence>
<name>A0ABP7XC73_9FLAO</name>
<reference evidence="3" key="1">
    <citation type="journal article" date="2019" name="Int. J. Syst. Evol. Microbiol.">
        <title>The Global Catalogue of Microorganisms (GCM) 10K type strain sequencing project: providing services to taxonomists for standard genome sequencing and annotation.</title>
        <authorList>
            <consortium name="The Broad Institute Genomics Platform"/>
            <consortium name="The Broad Institute Genome Sequencing Center for Infectious Disease"/>
            <person name="Wu L."/>
            <person name="Ma J."/>
        </authorList>
    </citation>
    <scope>NUCLEOTIDE SEQUENCE [LARGE SCALE GENOMIC DNA]</scope>
    <source>
        <strain evidence="3">JCM 17106</strain>
    </source>
</reference>
<dbReference type="Proteomes" id="UP001500459">
    <property type="component" value="Unassembled WGS sequence"/>
</dbReference>
<keyword evidence="1" id="KW-0472">Membrane</keyword>
<proteinExistence type="predicted"/>
<evidence type="ECO:0008006" key="4">
    <source>
        <dbReference type="Google" id="ProtNLM"/>
    </source>
</evidence>
<gene>
    <name evidence="2" type="ORF">GCM10022393_08900</name>
</gene>
<keyword evidence="3" id="KW-1185">Reference proteome</keyword>
<keyword evidence="1" id="KW-0812">Transmembrane</keyword>
<keyword evidence="1" id="KW-1133">Transmembrane helix</keyword>
<dbReference type="InterPro" id="IPR025250">
    <property type="entry name" value="DUF4199"/>
</dbReference>
<dbReference type="RefSeq" id="WP_344925123.1">
    <property type="nucleotide sequence ID" value="NZ_BAABCW010000002.1"/>
</dbReference>
<dbReference type="Pfam" id="PF13858">
    <property type="entry name" value="DUF4199"/>
    <property type="match status" value="1"/>
</dbReference>
<evidence type="ECO:0000256" key="1">
    <source>
        <dbReference type="SAM" id="Phobius"/>
    </source>
</evidence>
<feature type="transmembrane region" description="Helical" evidence="1">
    <location>
        <begin position="139"/>
        <end position="164"/>
    </location>
</feature>
<protein>
    <recommendedName>
        <fullName evidence="4">DUF4199 domain-containing protein</fullName>
    </recommendedName>
</protein>
<organism evidence="2 3">
    <name type="scientific">Aquimarina addita</name>
    <dbReference type="NCBI Taxonomy" id="870485"/>
    <lineage>
        <taxon>Bacteria</taxon>
        <taxon>Pseudomonadati</taxon>
        <taxon>Bacteroidota</taxon>
        <taxon>Flavobacteriia</taxon>
        <taxon>Flavobacteriales</taxon>
        <taxon>Flavobacteriaceae</taxon>
        <taxon>Aquimarina</taxon>
    </lineage>
</organism>